<reference evidence="2 3" key="1">
    <citation type="submission" date="2019-10" db="EMBL/GenBank/DDBJ databases">
        <authorList>
            <person name="Karimi E."/>
        </authorList>
    </citation>
    <scope>NUCLEOTIDE SEQUENCE [LARGE SCALE GENOMIC DNA]</scope>
    <source>
        <strain evidence="2">Maribacter sp. 151</strain>
    </source>
</reference>
<sequence length="349" mass="40331">MIPTEPIKNSIKKYYSSFLDSRYHFISNRQALKALKHIEKQKGKLPIQLKKEVRQYAQETLGWKGYAPWLLVYTAICGKFKKGWIPDNYYRVVITPKLQGEYGKVSFLKSLTKPLFQTDTLVDIAYFINTDWFDHNYKKLSTPQVEKLIGKQTNKIVFKADNSFQGKGVKVFNTEDLNLKTIQNIGNGTIQQFIEQHDFFNQFQTNSTATIRLTTVIDKTGTASLRAGYLRLGRTRDTHISSKTHIRVPIDIAEGTLEEVGYLPNWYTITNHPDSKIEFKDKTIPNFKTCVEEVKKLHLKLPMVQCIGWDVIIDKHSQMVLMEWNGYGNDIKFSEATQGPCFKDLGWID</sequence>
<feature type="domain" description="Alpha-L-glutamate ligase-related protein ATP-grasp" evidence="1">
    <location>
        <begin position="190"/>
        <end position="332"/>
    </location>
</feature>
<evidence type="ECO:0000313" key="3">
    <source>
        <dbReference type="Proteomes" id="UP000430202"/>
    </source>
</evidence>
<name>A0A653SB80_9FLAO</name>
<dbReference type="EMBL" id="CABWLR010000003">
    <property type="protein sequence ID" value="VXB65390.1"/>
    <property type="molecule type" value="Genomic_DNA"/>
</dbReference>
<protein>
    <submittedName>
        <fullName evidence="2">Sugar-transfer associated ATP-grasp</fullName>
    </submittedName>
</protein>
<evidence type="ECO:0000259" key="1">
    <source>
        <dbReference type="Pfam" id="PF14397"/>
    </source>
</evidence>
<accession>A0A653SB80</accession>
<dbReference type="RefSeq" id="WP_159302899.1">
    <property type="nucleotide sequence ID" value="NZ_LR733271.1"/>
</dbReference>
<gene>
    <name evidence="2" type="ORF">MARI151_30265</name>
</gene>
<dbReference type="InterPro" id="IPR039523">
    <property type="entry name" value="RimK-rel_E_lig_ATP-grasp"/>
</dbReference>
<proteinExistence type="predicted"/>
<keyword evidence="3" id="KW-1185">Reference proteome</keyword>
<evidence type="ECO:0000313" key="2">
    <source>
        <dbReference type="EMBL" id="VXB65390.1"/>
    </source>
</evidence>
<organism evidence="2 3">
    <name type="scientific">Maribacter litoralis</name>
    <dbReference type="NCBI Taxonomy" id="2059726"/>
    <lineage>
        <taxon>Bacteria</taxon>
        <taxon>Pseudomonadati</taxon>
        <taxon>Bacteroidota</taxon>
        <taxon>Flavobacteriia</taxon>
        <taxon>Flavobacteriales</taxon>
        <taxon>Flavobacteriaceae</taxon>
        <taxon>Maribacter</taxon>
    </lineage>
</organism>
<dbReference type="Pfam" id="PF14397">
    <property type="entry name" value="ATPgrasp_ST"/>
    <property type="match status" value="1"/>
</dbReference>
<dbReference type="SUPFAM" id="SSF56059">
    <property type="entry name" value="Glutathione synthetase ATP-binding domain-like"/>
    <property type="match status" value="1"/>
</dbReference>
<dbReference type="AlphaFoldDB" id="A0A653SB80"/>
<dbReference type="Proteomes" id="UP000430202">
    <property type="component" value="Unassembled WGS sequence"/>
</dbReference>